<dbReference type="SUPFAM" id="SSF55277">
    <property type="entry name" value="GYF domain"/>
    <property type="match status" value="1"/>
</dbReference>
<gene>
    <name evidence="4" type="ORF">Bathy05g04390</name>
</gene>
<dbReference type="CDD" id="cd00201">
    <property type="entry name" value="WW"/>
    <property type="match status" value="1"/>
</dbReference>
<dbReference type="InterPro" id="IPR001202">
    <property type="entry name" value="WW_dom"/>
</dbReference>
<evidence type="ECO:0000259" key="2">
    <source>
        <dbReference type="PROSITE" id="PS50020"/>
    </source>
</evidence>
<organism evidence="4 5">
    <name type="scientific">Bathycoccus prasinos</name>
    <dbReference type="NCBI Taxonomy" id="41875"/>
    <lineage>
        <taxon>Eukaryota</taxon>
        <taxon>Viridiplantae</taxon>
        <taxon>Chlorophyta</taxon>
        <taxon>Mamiellophyceae</taxon>
        <taxon>Mamiellales</taxon>
        <taxon>Bathycoccaceae</taxon>
        <taxon>Bathycoccus</taxon>
    </lineage>
</organism>
<dbReference type="Gene3D" id="3.30.1490.40">
    <property type="match status" value="1"/>
</dbReference>
<sequence>MADTKKRKDISSLAKRKPRTNDESFDEDDLDDGKISNKATKISDAQQHQVEQIVLKAKLESKARLKYAHATDNELCEPKRDGPEVNFPTSKEEYEELRQRHSKAAAKTTTKEEKEEEEKDEEETTTTTKWVQSYDQTQEEFYYFNPQTRETRWEEPEETTIKIVRDESALAEHKKRALFASVSKEELEEIEREARGEIGGSGRAKSPPSPTGTSVVAANAPQMGWEYEDDSGNWQGPFQTEQLQMWRAALPMNLKVRQHGTTKKESDECTSLALLLGDAHLRKRCEALGAVLPLRCTAVEAEQVMMAAIAARDRIAKENLNGLASDDGDEYDEGEDKKNNGIEKLNRWAQAALEGLPENDRIEQEKIAMENATGVRSSARIDANDEGEDASERFASVGTYNKVTGRVTAEVNELLQRRRAAGPPGGAGAAYRNIGLENYIDPAKMDEAMREIQKARHQKLSRTEIEKRKARKKEMKKKHGDNWLREDWAD</sequence>
<dbReference type="KEGG" id="bpg:Bathy05g04390"/>
<feature type="compositionally biased region" description="Basic residues" evidence="1">
    <location>
        <begin position="468"/>
        <end position="479"/>
    </location>
</feature>
<dbReference type="SUPFAM" id="SSF51045">
    <property type="entry name" value="WW domain"/>
    <property type="match status" value="1"/>
</dbReference>
<feature type="domain" description="WW" evidence="2">
    <location>
        <begin position="124"/>
        <end position="158"/>
    </location>
</feature>
<dbReference type="Gene3D" id="2.20.70.10">
    <property type="match status" value="1"/>
</dbReference>
<dbReference type="OrthoDB" id="2444812at2759"/>
<dbReference type="Pfam" id="PF02213">
    <property type="entry name" value="GYF"/>
    <property type="match status" value="1"/>
</dbReference>
<dbReference type="InterPro" id="IPR003169">
    <property type="entry name" value="GYF"/>
</dbReference>
<feature type="region of interest" description="Disordered" evidence="1">
    <location>
        <begin position="452"/>
        <end position="490"/>
    </location>
</feature>
<proteinExistence type="predicted"/>
<dbReference type="PROSITE" id="PS01159">
    <property type="entry name" value="WW_DOMAIN_1"/>
    <property type="match status" value="1"/>
</dbReference>
<dbReference type="PROSITE" id="PS50020">
    <property type="entry name" value="WW_DOMAIN_2"/>
    <property type="match status" value="1"/>
</dbReference>
<keyword evidence="5" id="KW-1185">Reference proteome</keyword>
<dbReference type="InterPro" id="IPR036020">
    <property type="entry name" value="WW_dom_sf"/>
</dbReference>
<feature type="compositionally biased region" description="Basic and acidic residues" evidence="1">
    <location>
        <begin position="480"/>
        <end position="490"/>
    </location>
</feature>
<evidence type="ECO:0000259" key="3">
    <source>
        <dbReference type="PROSITE" id="PS50829"/>
    </source>
</evidence>
<evidence type="ECO:0008006" key="6">
    <source>
        <dbReference type="Google" id="ProtNLM"/>
    </source>
</evidence>
<feature type="compositionally biased region" description="Acidic residues" evidence="1">
    <location>
        <begin position="114"/>
        <end position="124"/>
    </location>
</feature>
<feature type="region of interest" description="Disordered" evidence="1">
    <location>
        <begin position="97"/>
        <end position="132"/>
    </location>
</feature>
<feature type="compositionally biased region" description="Basic and acidic residues" evidence="1">
    <location>
        <begin position="1"/>
        <end position="10"/>
    </location>
</feature>
<dbReference type="AlphaFoldDB" id="K8F586"/>
<dbReference type="GeneID" id="19015942"/>
<reference evidence="4 5" key="1">
    <citation type="submission" date="2011-10" db="EMBL/GenBank/DDBJ databases">
        <authorList>
            <person name="Genoscope - CEA"/>
        </authorList>
    </citation>
    <scope>NUCLEOTIDE SEQUENCE [LARGE SCALE GENOMIC DNA]</scope>
    <source>
        <strain evidence="4 5">RCC 1105</strain>
    </source>
</reference>
<feature type="region of interest" description="Disordered" evidence="1">
    <location>
        <begin position="1"/>
        <end position="47"/>
    </location>
</feature>
<feature type="region of interest" description="Disordered" evidence="1">
    <location>
        <begin position="192"/>
        <end position="215"/>
    </location>
</feature>
<evidence type="ECO:0000313" key="5">
    <source>
        <dbReference type="Proteomes" id="UP000198341"/>
    </source>
</evidence>
<feature type="domain" description="GYF" evidence="3">
    <location>
        <begin position="222"/>
        <end position="273"/>
    </location>
</feature>
<evidence type="ECO:0000313" key="4">
    <source>
        <dbReference type="EMBL" id="CCO16718.1"/>
    </source>
</evidence>
<feature type="compositionally biased region" description="Polar residues" evidence="1">
    <location>
        <begin position="37"/>
        <end position="47"/>
    </location>
</feature>
<name>K8F586_9CHLO</name>
<dbReference type="Proteomes" id="UP000198341">
    <property type="component" value="Chromosome 5"/>
</dbReference>
<protein>
    <recommendedName>
        <fullName evidence="6">WW domain-containing protein</fullName>
    </recommendedName>
</protein>
<evidence type="ECO:0000256" key="1">
    <source>
        <dbReference type="SAM" id="MobiDB-lite"/>
    </source>
</evidence>
<dbReference type="RefSeq" id="XP_007513160.1">
    <property type="nucleotide sequence ID" value="XM_007513098.1"/>
</dbReference>
<dbReference type="EMBL" id="FO082274">
    <property type="protein sequence ID" value="CCO16718.1"/>
    <property type="molecule type" value="Genomic_DNA"/>
</dbReference>
<dbReference type="PROSITE" id="PS50829">
    <property type="entry name" value="GYF"/>
    <property type="match status" value="1"/>
</dbReference>
<dbReference type="InterPro" id="IPR035445">
    <property type="entry name" value="GYF-like_dom_sf"/>
</dbReference>
<accession>K8F586</accession>